<dbReference type="Proteomes" id="UP000294558">
    <property type="component" value="Unassembled WGS sequence"/>
</dbReference>
<keyword evidence="2" id="KW-0812">Transmembrane</keyword>
<keyword evidence="2" id="KW-1133">Transmembrane helix</keyword>
<gene>
    <name evidence="3" type="ORF">BDK89_1167</name>
</gene>
<keyword evidence="2" id="KW-0472">Membrane</keyword>
<proteinExistence type="predicted"/>
<sequence>MDYEYAQRRRTFVAIAITLVLAPAAFLLTRGDDEAATPTDVTVIGTTPQAVTDTTVGASAPTATDVMGTSPVEVLSGDASSSNDDPATIAIPRPPQGVAGTATFSRDIGDVEDCLVGALGVPFDARVTVTNLDNSMRIDCINNVGGPRPEEAIVLHADAFLQIADLTDAPVPVQITW</sequence>
<keyword evidence="4" id="KW-1185">Reference proteome</keyword>
<feature type="region of interest" description="Disordered" evidence="1">
    <location>
        <begin position="76"/>
        <end position="95"/>
    </location>
</feature>
<reference evidence="3 4" key="1">
    <citation type="submission" date="2019-03" db="EMBL/GenBank/DDBJ databases">
        <title>Sequencing the genomes of 1000 actinobacteria strains.</title>
        <authorList>
            <person name="Klenk H.-P."/>
        </authorList>
    </citation>
    <scope>NUCLEOTIDE SEQUENCE [LARGE SCALE GENOMIC DNA]</scope>
    <source>
        <strain evidence="3 4">DSM 18936</strain>
    </source>
</reference>
<dbReference type="EMBL" id="SOAU01000001">
    <property type="protein sequence ID" value="TDT15592.1"/>
    <property type="molecule type" value="Genomic_DNA"/>
</dbReference>
<feature type="transmembrane region" description="Helical" evidence="2">
    <location>
        <begin position="12"/>
        <end position="29"/>
    </location>
</feature>
<name>A0A4R7HWT6_9ACTN</name>
<comment type="caution">
    <text evidence="3">The sequence shown here is derived from an EMBL/GenBank/DDBJ whole genome shotgun (WGS) entry which is preliminary data.</text>
</comment>
<evidence type="ECO:0000313" key="4">
    <source>
        <dbReference type="Proteomes" id="UP000294558"/>
    </source>
</evidence>
<dbReference type="AlphaFoldDB" id="A0A4R7HWT6"/>
<organism evidence="3 4">
    <name type="scientific">Ilumatobacter fluminis</name>
    <dbReference type="NCBI Taxonomy" id="467091"/>
    <lineage>
        <taxon>Bacteria</taxon>
        <taxon>Bacillati</taxon>
        <taxon>Actinomycetota</taxon>
        <taxon>Acidimicrobiia</taxon>
        <taxon>Acidimicrobiales</taxon>
        <taxon>Ilumatobacteraceae</taxon>
        <taxon>Ilumatobacter</taxon>
    </lineage>
</organism>
<protein>
    <submittedName>
        <fullName evidence="3">Uncharacterized protein</fullName>
    </submittedName>
</protein>
<dbReference type="RefSeq" id="WP_133868030.1">
    <property type="nucleotide sequence ID" value="NZ_SOAU01000001.1"/>
</dbReference>
<evidence type="ECO:0000256" key="2">
    <source>
        <dbReference type="SAM" id="Phobius"/>
    </source>
</evidence>
<evidence type="ECO:0000256" key="1">
    <source>
        <dbReference type="SAM" id="MobiDB-lite"/>
    </source>
</evidence>
<evidence type="ECO:0000313" key="3">
    <source>
        <dbReference type="EMBL" id="TDT15592.1"/>
    </source>
</evidence>
<accession>A0A4R7HWT6</accession>